<dbReference type="Proteomes" id="UP001198151">
    <property type="component" value="Unassembled WGS sequence"/>
</dbReference>
<dbReference type="SUPFAM" id="SSF53623">
    <property type="entry name" value="MurD-like peptide ligases, catalytic domain"/>
    <property type="match status" value="1"/>
</dbReference>
<comment type="caution">
    <text evidence="15">The sequence shown here is derived from an EMBL/GenBank/DDBJ whole genome shotgun (WGS) entry which is preliminary data.</text>
</comment>
<dbReference type="PANTHER" id="PTHR43024">
    <property type="entry name" value="UDP-N-ACETYLMURAMOYL-TRIPEPTIDE--D-ALANYL-D-ALANINE LIGASE"/>
    <property type="match status" value="1"/>
</dbReference>
<evidence type="ECO:0000256" key="6">
    <source>
        <dbReference type="ARBA" id="ARBA00022960"/>
    </source>
</evidence>
<evidence type="ECO:0000313" key="15">
    <source>
        <dbReference type="EMBL" id="MCC2252849.1"/>
    </source>
</evidence>
<comment type="catalytic activity">
    <reaction evidence="10 11">
        <text>D-alanyl-D-alanine + UDP-N-acetyl-alpha-D-muramoyl-L-alanyl-gamma-D-glutamyl-meso-2,6-diaminopimelate + ATP = UDP-N-acetyl-alpha-D-muramoyl-L-alanyl-gamma-D-glutamyl-meso-2,6-diaminopimeloyl-D-alanyl-D-alanine + ADP + phosphate + H(+)</text>
        <dbReference type="Rhea" id="RHEA:28374"/>
        <dbReference type="ChEBI" id="CHEBI:15378"/>
        <dbReference type="ChEBI" id="CHEBI:30616"/>
        <dbReference type="ChEBI" id="CHEBI:43474"/>
        <dbReference type="ChEBI" id="CHEBI:57822"/>
        <dbReference type="ChEBI" id="CHEBI:61386"/>
        <dbReference type="ChEBI" id="CHEBI:83905"/>
        <dbReference type="ChEBI" id="CHEBI:456216"/>
        <dbReference type="EC" id="6.3.2.10"/>
    </reaction>
</comment>
<feature type="domain" description="Mur ligase C-terminal" evidence="13">
    <location>
        <begin position="319"/>
        <end position="445"/>
    </location>
</feature>
<evidence type="ECO:0000256" key="9">
    <source>
        <dbReference type="ARBA" id="ARBA00023316"/>
    </source>
</evidence>
<evidence type="ECO:0000256" key="3">
    <source>
        <dbReference type="ARBA" id="ARBA00022618"/>
    </source>
</evidence>
<evidence type="ECO:0000256" key="11">
    <source>
        <dbReference type="RuleBase" id="RU004136"/>
    </source>
</evidence>
<dbReference type="EMBL" id="JAJEQX010000001">
    <property type="protein sequence ID" value="MCC2252849.1"/>
    <property type="molecule type" value="Genomic_DNA"/>
</dbReference>
<evidence type="ECO:0000259" key="12">
    <source>
        <dbReference type="Pfam" id="PF01225"/>
    </source>
</evidence>
<keyword evidence="2 10" id="KW-0436">Ligase</keyword>
<gene>
    <name evidence="10" type="primary">murF</name>
    <name evidence="15" type="ORF">LKD70_00070</name>
</gene>
<keyword evidence="3 10" id="KW-0132">Cell division</keyword>
<dbReference type="Gene3D" id="3.90.190.20">
    <property type="entry name" value="Mur ligase, C-terminal domain"/>
    <property type="match status" value="1"/>
</dbReference>
<protein>
    <recommendedName>
        <fullName evidence="10 11">UDP-N-acetylmuramoyl-tripeptide--D-alanyl-D-alanine ligase</fullName>
        <ecNumber evidence="10 11">6.3.2.10</ecNumber>
    </recommendedName>
    <alternativeName>
        <fullName evidence="10">D-alanyl-D-alanine-adding enzyme</fullName>
    </alternativeName>
</protein>
<evidence type="ECO:0000256" key="2">
    <source>
        <dbReference type="ARBA" id="ARBA00022598"/>
    </source>
</evidence>
<evidence type="ECO:0000256" key="1">
    <source>
        <dbReference type="ARBA" id="ARBA00022490"/>
    </source>
</evidence>
<evidence type="ECO:0000259" key="13">
    <source>
        <dbReference type="Pfam" id="PF02875"/>
    </source>
</evidence>
<evidence type="ECO:0000256" key="8">
    <source>
        <dbReference type="ARBA" id="ARBA00023306"/>
    </source>
</evidence>
<comment type="pathway">
    <text evidence="10 11">Cell wall biogenesis; peptidoglycan biosynthesis.</text>
</comment>
<evidence type="ECO:0000259" key="14">
    <source>
        <dbReference type="Pfam" id="PF08245"/>
    </source>
</evidence>
<proteinExistence type="inferred from homology"/>
<keyword evidence="8 10" id="KW-0131">Cell cycle</keyword>
<evidence type="ECO:0000256" key="10">
    <source>
        <dbReference type="HAMAP-Rule" id="MF_02019"/>
    </source>
</evidence>
<dbReference type="InterPro" id="IPR036615">
    <property type="entry name" value="Mur_ligase_C_dom_sf"/>
</dbReference>
<sequence>MKHMSLREIAAACGGTYHGDDASAGKEVSCVVIDSRKIEKDGLFVAIRGARVDGHTFIPQVMEKGALCAVSEQDLGVTPYPYILVSSCEQALKDIAEHYRRALDIKVVGISGSVGKTSTKEMIASVLGQKYRVLKTAGNFNNEIGLPLTVFNLREEHEIAVLEMGISHFGEMTRLAKVARPDICVITNIGVAHIESLGSRDGILKAKTEMFAYMNPGGTIILNGDDDKLRGFTPENGVRPVLFGLDESCAFRAENIVSRGLKGTDAEFVTPASRFRAHISIPGSHMVHNALAGIAVGYALGMTDEQIAAGIEANVPIAGRNNLIEGSRYTVIDDCYNANPASMKASLDVLACADTRTAAILGDMFELGDKEKEMHYNTGVHAAQAGIDTVICIGALAEEIARGARETAEKEHLGTDVRHYADKAAFFADMENVLKEKDTILVKASHGMEFPEIVERLTK</sequence>
<keyword evidence="9 10" id="KW-0961">Cell wall biogenesis/degradation</keyword>
<feature type="domain" description="Mur ligase N-terminal catalytic" evidence="12">
    <location>
        <begin position="28"/>
        <end position="83"/>
    </location>
</feature>
<comment type="similarity">
    <text evidence="10">Belongs to the MurCDEF family. MurF subfamily.</text>
</comment>
<comment type="function">
    <text evidence="10 11">Involved in cell wall formation. Catalyzes the final step in the synthesis of UDP-N-acetylmuramoyl-pentapeptide, the precursor of murein.</text>
</comment>
<keyword evidence="4 10" id="KW-0547">Nucleotide-binding</keyword>
<dbReference type="SUPFAM" id="SSF53244">
    <property type="entry name" value="MurD-like peptide ligases, peptide-binding domain"/>
    <property type="match status" value="1"/>
</dbReference>
<dbReference type="GO" id="GO:0016874">
    <property type="term" value="F:ligase activity"/>
    <property type="evidence" value="ECO:0007669"/>
    <property type="project" value="UniProtKB-KW"/>
</dbReference>
<keyword evidence="16" id="KW-1185">Reference proteome</keyword>
<dbReference type="InterPro" id="IPR004101">
    <property type="entry name" value="Mur_ligase_C"/>
</dbReference>
<reference evidence="15 16" key="1">
    <citation type="submission" date="2021-10" db="EMBL/GenBank/DDBJ databases">
        <title>Anaerobic single-cell dispensing facilitates the cultivation of human gut bacteria.</title>
        <authorList>
            <person name="Afrizal A."/>
        </authorList>
    </citation>
    <scope>NUCLEOTIDE SEQUENCE [LARGE SCALE GENOMIC DNA]</scope>
    <source>
        <strain evidence="15 16">CLA-AA-H200</strain>
    </source>
</reference>
<dbReference type="Gene3D" id="3.40.1190.10">
    <property type="entry name" value="Mur-like, catalytic domain"/>
    <property type="match status" value="1"/>
</dbReference>
<dbReference type="EC" id="6.3.2.10" evidence="10 11"/>
<name>A0ABS8FTL2_9FIRM</name>
<dbReference type="InterPro" id="IPR036565">
    <property type="entry name" value="Mur-like_cat_sf"/>
</dbReference>
<organism evidence="15 16">
    <name type="scientific">Ruminococcus turbiniformis</name>
    <dbReference type="NCBI Taxonomy" id="2881258"/>
    <lineage>
        <taxon>Bacteria</taxon>
        <taxon>Bacillati</taxon>
        <taxon>Bacillota</taxon>
        <taxon>Clostridia</taxon>
        <taxon>Eubacteriales</taxon>
        <taxon>Oscillospiraceae</taxon>
        <taxon>Ruminococcus</taxon>
    </lineage>
</organism>
<keyword evidence="5 10" id="KW-0067">ATP-binding</keyword>
<keyword evidence="6 10" id="KW-0133">Cell shape</keyword>
<dbReference type="HAMAP" id="MF_02019">
    <property type="entry name" value="MurF"/>
    <property type="match status" value="1"/>
</dbReference>
<dbReference type="RefSeq" id="WP_227706029.1">
    <property type="nucleotide sequence ID" value="NZ_JAJEQX010000001.1"/>
</dbReference>
<dbReference type="Pfam" id="PF08245">
    <property type="entry name" value="Mur_ligase_M"/>
    <property type="match status" value="1"/>
</dbReference>
<evidence type="ECO:0000256" key="4">
    <source>
        <dbReference type="ARBA" id="ARBA00022741"/>
    </source>
</evidence>
<feature type="domain" description="Mur ligase central" evidence="14">
    <location>
        <begin position="110"/>
        <end position="296"/>
    </location>
</feature>
<evidence type="ECO:0000313" key="16">
    <source>
        <dbReference type="Proteomes" id="UP001198151"/>
    </source>
</evidence>
<dbReference type="SUPFAM" id="SSF63418">
    <property type="entry name" value="MurE/MurF N-terminal domain"/>
    <property type="match status" value="1"/>
</dbReference>
<dbReference type="InterPro" id="IPR000713">
    <property type="entry name" value="Mur_ligase_N"/>
</dbReference>
<comment type="subcellular location">
    <subcellularLocation>
        <location evidence="10 11">Cytoplasm</location>
    </subcellularLocation>
</comment>
<dbReference type="InterPro" id="IPR005863">
    <property type="entry name" value="UDP-N-AcMur_synth"/>
</dbReference>
<dbReference type="Pfam" id="PF01225">
    <property type="entry name" value="Mur_ligase"/>
    <property type="match status" value="1"/>
</dbReference>
<dbReference type="InterPro" id="IPR035911">
    <property type="entry name" value="MurE/MurF_N"/>
</dbReference>
<dbReference type="PANTHER" id="PTHR43024:SF1">
    <property type="entry name" value="UDP-N-ACETYLMURAMOYL-TRIPEPTIDE--D-ALANYL-D-ALANINE LIGASE"/>
    <property type="match status" value="1"/>
</dbReference>
<dbReference type="InterPro" id="IPR051046">
    <property type="entry name" value="MurCDEF_CellWall_CoF430Synth"/>
</dbReference>
<evidence type="ECO:0000256" key="5">
    <source>
        <dbReference type="ARBA" id="ARBA00022840"/>
    </source>
</evidence>
<accession>A0ABS8FTL2</accession>
<evidence type="ECO:0000256" key="7">
    <source>
        <dbReference type="ARBA" id="ARBA00022984"/>
    </source>
</evidence>
<dbReference type="Gene3D" id="3.40.1390.10">
    <property type="entry name" value="MurE/MurF, N-terminal domain"/>
    <property type="match status" value="1"/>
</dbReference>
<feature type="binding site" evidence="10">
    <location>
        <begin position="112"/>
        <end position="118"/>
    </location>
    <ligand>
        <name>ATP</name>
        <dbReference type="ChEBI" id="CHEBI:30616"/>
    </ligand>
</feature>
<dbReference type="NCBIfam" id="TIGR01143">
    <property type="entry name" value="murF"/>
    <property type="match status" value="1"/>
</dbReference>
<dbReference type="Pfam" id="PF02875">
    <property type="entry name" value="Mur_ligase_C"/>
    <property type="match status" value="1"/>
</dbReference>
<keyword evidence="7 10" id="KW-0573">Peptidoglycan synthesis</keyword>
<keyword evidence="1 10" id="KW-0963">Cytoplasm</keyword>
<dbReference type="InterPro" id="IPR013221">
    <property type="entry name" value="Mur_ligase_cen"/>
</dbReference>